<proteinExistence type="predicted"/>
<dbReference type="EMBL" id="CP070496">
    <property type="protein sequence ID" value="QSB04739.1"/>
    <property type="molecule type" value="Genomic_DNA"/>
</dbReference>
<dbReference type="AlphaFoldDB" id="A0A895XMW6"/>
<keyword evidence="4" id="KW-1185">Reference proteome</keyword>
<feature type="transmembrane region" description="Helical" evidence="1">
    <location>
        <begin position="130"/>
        <end position="151"/>
    </location>
</feature>
<keyword evidence="1" id="KW-0472">Membrane</keyword>
<reference evidence="3" key="1">
    <citation type="submission" date="2021-02" db="EMBL/GenBank/DDBJ databases">
        <title>Natronoglycomyces albus gen. nov., sp. nov, a haloalkaliphilic actinobacterium from a soda solonchak soil.</title>
        <authorList>
            <person name="Sorokin D.Y."/>
            <person name="Khijniak T.V."/>
            <person name="Zakharycheva A.P."/>
            <person name="Boueva O.V."/>
            <person name="Ariskina E.V."/>
            <person name="Hahnke R.L."/>
            <person name="Bunk B."/>
            <person name="Sproer C."/>
            <person name="Schumann P."/>
            <person name="Evtushenko L.I."/>
            <person name="Kublanov I.V."/>
        </authorList>
    </citation>
    <scope>NUCLEOTIDE SEQUENCE</scope>
    <source>
        <strain evidence="3">DSM 106290</strain>
    </source>
</reference>
<sequence>MRVYRALRSAFRTAMFDARRYRGWVLNHVVVPQGAQRLAVAGIFLIVLGIYQAIIGYALLVSDGLAQTPEGYIFAFESAWWGVFHLVLAALVLVVAGFLFGSTDWSRRICVVLAGIVAVDQFVLLPVYHWWAAVSLSLALLVIWAIFTVPWSAEVTKERMPANGGGMRGVTSSTKR</sequence>
<name>A0A895XMW6_9ACTN</name>
<gene>
    <name evidence="3" type="ORF">JQS30_13325</name>
</gene>
<keyword evidence="1" id="KW-1133">Transmembrane helix</keyword>
<dbReference type="Proteomes" id="UP000662939">
    <property type="component" value="Chromosome"/>
</dbReference>
<feature type="transmembrane region" description="Helical" evidence="1">
    <location>
        <begin position="80"/>
        <end position="101"/>
    </location>
</feature>
<evidence type="ECO:0000256" key="1">
    <source>
        <dbReference type="SAM" id="Phobius"/>
    </source>
</evidence>
<feature type="transmembrane region" description="Helical" evidence="1">
    <location>
        <begin position="38"/>
        <end position="60"/>
    </location>
</feature>
<dbReference type="RefSeq" id="WP_213170736.1">
    <property type="nucleotide sequence ID" value="NZ_CP070496.1"/>
</dbReference>
<evidence type="ECO:0000313" key="3">
    <source>
        <dbReference type="EMBL" id="QSB04739.1"/>
    </source>
</evidence>
<keyword evidence="1" id="KW-0812">Transmembrane</keyword>
<dbReference type="Pfam" id="PF23636">
    <property type="entry name" value="DUF7144"/>
    <property type="match status" value="1"/>
</dbReference>
<feature type="domain" description="DUF7144" evidence="2">
    <location>
        <begin position="39"/>
        <end position="148"/>
    </location>
</feature>
<feature type="transmembrane region" description="Helical" evidence="1">
    <location>
        <begin position="108"/>
        <end position="124"/>
    </location>
</feature>
<evidence type="ECO:0000259" key="2">
    <source>
        <dbReference type="Pfam" id="PF23636"/>
    </source>
</evidence>
<dbReference type="KEGG" id="nav:JQS30_13325"/>
<evidence type="ECO:0000313" key="4">
    <source>
        <dbReference type="Proteomes" id="UP000662939"/>
    </source>
</evidence>
<accession>A0A895XMW6</accession>
<protein>
    <recommendedName>
        <fullName evidence="2">DUF7144 domain-containing protein</fullName>
    </recommendedName>
</protein>
<dbReference type="InterPro" id="IPR055568">
    <property type="entry name" value="DUF7144"/>
</dbReference>
<organism evidence="3 4">
    <name type="scientific">Natronoglycomyces albus</name>
    <dbReference type="NCBI Taxonomy" id="2811108"/>
    <lineage>
        <taxon>Bacteria</taxon>
        <taxon>Bacillati</taxon>
        <taxon>Actinomycetota</taxon>
        <taxon>Actinomycetes</taxon>
        <taxon>Glycomycetales</taxon>
        <taxon>Glycomycetaceae</taxon>
        <taxon>Natronoglycomyces</taxon>
    </lineage>
</organism>